<accession>A0A024GBF5</accession>
<dbReference type="InterPro" id="IPR036871">
    <property type="entry name" value="PX_dom_sf"/>
</dbReference>
<sequence length="155" mass="17938">MHPTKSSFPLNCIQTSVIDARKDARHTEYGIRVYFNLSGKEKVVYRRFSAFLQLQHLAQRHFQDRAYCCGGDRNCLLTKFLEPLFENTEFPKLHGAVFGKNSRAVVRVRLHFLNSFLIQLEEALCKIPPAIITRCENEGCKMTKLIKSFYGHVDL</sequence>
<dbReference type="Gene3D" id="3.30.1520.10">
    <property type="entry name" value="Phox-like domain"/>
    <property type="match status" value="1"/>
</dbReference>
<dbReference type="InParanoid" id="A0A024GBF5"/>
<dbReference type="SUPFAM" id="SSF64268">
    <property type="entry name" value="PX domain"/>
    <property type="match status" value="1"/>
</dbReference>
<protein>
    <recommendedName>
        <fullName evidence="3">PX domain-containing protein</fullName>
    </recommendedName>
</protein>
<dbReference type="CDD" id="cd06093">
    <property type="entry name" value="PX_domain"/>
    <property type="match status" value="1"/>
</dbReference>
<gene>
    <name evidence="1" type="ORF">BN9_047680</name>
</gene>
<keyword evidence="2" id="KW-1185">Reference proteome</keyword>
<dbReference type="GO" id="GO:0035091">
    <property type="term" value="F:phosphatidylinositol binding"/>
    <property type="evidence" value="ECO:0007669"/>
    <property type="project" value="InterPro"/>
</dbReference>
<evidence type="ECO:0008006" key="3">
    <source>
        <dbReference type="Google" id="ProtNLM"/>
    </source>
</evidence>
<evidence type="ECO:0000313" key="1">
    <source>
        <dbReference type="EMBL" id="CCI43984.1"/>
    </source>
</evidence>
<comment type="caution">
    <text evidence="1">The sequence shown here is derived from an EMBL/GenBank/DDBJ whole genome shotgun (WGS) entry which is preliminary data.</text>
</comment>
<dbReference type="EMBL" id="CAIX01000059">
    <property type="protein sequence ID" value="CCI43984.1"/>
    <property type="molecule type" value="Genomic_DNA"/>
</dbReference>
<organism evidence="1 2">
    <name type="scientific">Albugo candida</name>
    <dbReference type="NCBI Taxonomy" id="65357"/>
    <lineage>
        <taxon>Eukaryota</taxon>
        <taxon>Sar</taxon>
        <taxon>Stramenopiles</taxon>
        <taxon>Oomycota</taxon>
        <taxon>Peronosporomycetes</taxon>
        <taxon>Albuginales</taxon>
        <taxon>Albuginaceae</taxon>
        <taxon>Albugo</taxon>
    </lineage>
</organism>
<dbReference type="OrthoDB" id="152587at2759"/>
<name>A0A024GBF5_9STRA</name>
<proteinExistence type="predicted"/>
<evidence type="ECO:0000313" key="2">
    <source>
        <dbReference type="Proteomes" id="UP000053237"/>
    </source>
</evidence>
<dbReference type="AlphaFoldDB" id="A0A024GBF5"/>
<reference evidence="1 2" key="1">
    <citation type="submission" date="2012-05" db="EMBL/GenBank/DDBJ databases">
        <title>Recombination and specialization in a pathogen metapopulation.</title>
        <authorList>
            <person name="Gardiner A."/>
            <person name="Kemen E."/>
            <person name="Schultz-Larsen T."/>
            <person name="MacLean D."/>
            <person name="Van Oosterhout C."/>
            <person name="Jones J.D.G."/>
        </authorList>
    </citation>
    <scope>NUCLEOTIDE SEQUENCE [LARGE SCALE GENOMIC DNA]</scope>
    <source>
        <strain evidence="1 2">Ac Nc2</strain>
    </source>
</reference>
<dbReference type="Proteomes" id="UP000053237">
    <property type="component" value="Unassembled WGS sequence"/>
</dbReference>